<dbReference type="PANTHER" id="PTHR33064">
    <property type="entry name" value="POL PROTEIN"/>
    <property type="match status" value="1"/>
</dbReference>
<organism evidence="6 7">
    <name type="scientific">Mastacembelus armatus</name>
    <name type="common">zig-zag eel</name>
    <dbReference type="NCBI Taxonomy" id="205130"/>
    <lineage>
        <taxon>Eukaryota</taxon>
        <taxon>Metazoa</taxon>
        <taxon>Chordata</taxon>
        <taxon>Craniata</taxon>
        <taxon>Vertebrata</taxon>
        <taxon>Euteleostomi</taxon>
        <taxon>Actinopterygii</taxon>
        <taxon>Neopterygii</taxon>
        <taxon>Teleostei</taxon>
        <taxon>Neoteleostei</taxon>
        <taxon>Acanthomorphata</taxon>
        <taxon>Anabantaria</taxon>
        <taxon>Synbranchiformes</taxon>
        <taxon>Mastacembelidae</taxon>
        <taxon>Mastacembelus</taxon>
    </lineage>
</organism>
<dbReference type="Ensembl" id="ENSMAMT00000013900.2">
    <property type="protein sequence ID" value="ENSMAMP00000013528.2"/>
    <property type="gene ID" value="ENSMAMG00000009166.2"/>
</dbReference>
<feature type="domain" description="Reverse transcriptase" evidence="5">
    <location>
        <begin position="190"/>
        <end position="373"/>
    </location>
</feature>
<dbReference type="InterPro" id="IPR001995">
    <property type="entry name" value="Peptidase_A2_cat"/>
</dbReference>
<evidence type="ECO:0000256" key="2">
    <source>
        <dbReference type="ARBA" id="ARBA00012180"/>
    </source>
</evidence>
<protein>
    <recommendedName>
        <fullName evidence="2">ribonuclease H</fullName>
        <ecNumber evidence="2">3.1.26.4</ecNumber>
    </recommendedName>
</protein>
<dbReference type="InterPro" id="IPR043128">
    <property type="entry name" value="Rev_trsase/Diguanyl_cyclase"/>
</dbReference>
<sequence>MVSCLINGKELMFLVDTGATCSSVTKRFPLTDTTLTVVGYQGTPQTQKYTIPLAVQYANQTITHSFLHAPDCLLNLLGRDLLIKLRLHILSESQDMWKISYCSTETVCYQHVWLPRHHWHERTDHPEAASFLSHIPPHIWTNGSHNIGLLDMPPILIQVKAGCSPLWQPQYRLPTEKEEGFHSTMTGLLDAGVLIPIYHSDWNTPILPVQKSPGNWRMVEDFRPVNDVTVPNLQPVPDPYLEVQNLTLLHTCFTVIDLANAFLCIPLHPDSPYIFSFTYRGQRYTYTRLPQGFRDSPGLFNAALKTQLVDLTLPPDVVLLLYVDDLLLAAPTAPACLDGTHSLLCHLSTKDYKVKKEDVQLCQRLVTFLGREISGKGSLQVHTRKVPHA</sequence>
<dbReference type="EC" id="3.1.26.4" evidence="2"/>
<dbReference type="InterPro" id="IPR043502">
    <property type="entry name" value="DNA/RNA_pol_sf"/>
</dbReference>
<dbReference type="Gene3D" id="3.30.70.270">
    <property type="match status" value="1"/>
</dbReference>
<dbReference type="GeneTree" id="ENSGT00940000163417"/>
<dbReference type="GO" id="GO:0006508">
    <property type="term" value="P:proteolysis"/>
    <property type="evidence" value="ECO:0007669"/>
    <property type="project" value="InterPro"/>
</dbReference>
<keyword evidence="7" id="KW-1185">Reference proteome</keyword>
<proteinExistence type="inferred from homology"/>
<dbReference type="Proteomes" id="UP000261640">
    <property type="component" value="Unplaced"/>
</dbReference>
<dbReference type="Pfam" id="PF00077">
    <property type="entry name" value="RVP"/>
    <property type="match status" value="1"/>
</dbReference>
<name>A0A3Q3LH95_9TELE</name>
<dbReference type="InParanoid" id="A0A3Q3LH95"/>
<dbReference type="AlphaFoldDB" id="A0A3Q3LH95"/>
<evidence type="ECO:0000256" key="1">
    <source>
        <dbReference type="ARBA" id="ARBA00010879"/>
    </source>
</evidence>
<evidence type="ECO:0000256" key="3">
    <source>
        <dbReference type="ARBA" id="ARBA00022801"/>
    </source>
</evidence>
<evidence type="ECO:0000313" key="7">
    <source>
        <dbReference type="Proteomes" id="UP000261640"/>
    </source>
</evidence>
<dbReference type="Gene3D" id="2.40.70.10">
    <property type="entry name" value="Acid Proteases"/>
    <property type="match status" value="1"/>
</dbReference>
<dbReference type="GO" id="GO:0004523">
    <property type="term" value="F:RNA-DNA hybrid ribonuclease activity"/>
    <property type="evidence" value="ECO:0007669"/>
    <property type="project" value="UniProtKB-EC"/>
</dbReference>
<dbReference type="SUPFAM" id="SSF50630">
    <property type="entry name" value="Acid proteases"/>
    <property type="match status" value="1"/>
</dbReference>
<dbReference type="InterPro" id="IPR051320">
    <property type="entry name" value="Viral_Replic_Matur_Polypro"/>
</dbReference>
<accession>A0A3Q3LH95</accession>
<evidence type="ECO:0000259" key="4">
    <source>
        <dbReference type="PROSITE" id="PS50175"/>
    </source>
</evidence>
<dbReference type="Gene3D" id="3.10.10.10">
    <property type="entry name" value="HIV Type 1 Reverse Transcriptase, subunit A, domain 1"/>
    <property type="match status" value="1"/>
</dbReference>
<dbReference type="STRING" id="205130.ENSMAMP00000013528"/>
<dbReference type="PROSITE" id="PS50175">
    <property type="entry name" value="ASP_PROT_RETROV"/>
    <property type="match status" value="1"/>
</dbReference>
<evidence type="ECO:0000313" key="6">
    <source>
        <dbReference type="Ensembl" id="ENSMAMP00000013528.2"/>
    </source>
</evidence>
<reference evidence="6" key="2">
    <citation type="submission" date="2025-09" db="UniProtKB">
        <authorList>
            <consortium name="Ensembl"/>
        </authorList>
    </citation>
    <scope>IDENTIFICATION</scope>
</reference>
<comment type="similarity">
    <text evidence="1">Belongs to the beta type-B retroviral polymerase family. HERV class-II K(HML-2) pol subfamily.</text>
</comment>
<reference evidence="6" key="1">
    <citation type="submission" date="2025-08" db="UniProtKB">
        <authorList>
            <consortium name="Ensembl"/>
        </authorList>
    </citation>
    <scope>IDENTIFICATION</scope>
</reference>
<dbReference type="PANTHER" id="PTHR33064:SF37">
    <property type="entry name" value="RIBONUCLEASE H"/>
    <property type="match status" value="1"/>
</dbReference>
<dbReference type="GO" id="GO:0004190">
    <property type="term" value="F:aspartic-type endopeptidase activity"/>
    <property type="evidence" value="ECO:0007669"/>
    <property type="project" value="InterPro"/>
</dbReference>
<dbReference type="Pfam" id="PF00078">
    <property type="entry name" value="RVT_1"/>
    <property type="match status" value="1"/>
</dbReference>
<dbReference type="PROSITE" id="PS50878">
    <property type="entry name" value="RT_POL"/>
    <property type="match status" value="1"/>
</dbReference>
<dbReference type="InterPro" id="IPR018061">
    <property type="entry name" value="Retropepsins"/>
</dbReference>
<dbReference type="InterPro" id="IPR000477">
    <property type="entry name" value="RT_dom"/>
</dbReference>
<evidence type="ECO:0000259" key="5">
    <source>
        <dbReference type="PROSITE" id="PS50878"/>
    </source>
</evidence>
<dbReference type="SUPFAM" id="SSF56672">
    <property type="entry name" value="DNA/RNA polymerases"/>
    <property type="match status" value="1"/>
</dbReference>
<feature type="domain" description="Peptidase A2" evidence="4">
    <location>
        <begin position="11"/>
        <end position="81"/>
    </location>
</feature>
<keyword evidence="3" id="KW-0378">Hydrolase</keyword>
<dbReference type="InterPro" id="IPR021109">
    <property type="entry name" value="Peptidase_aspartic_dom_sf"/>
</dbReference>